<evidence type="ECO:0000259" key="2">
    <source>
        <dbReference type="Pfam" id="PF01593"/>
    </source>
</evidence>
<dbReference type="RefSeq" id="WP_236457255.1">
    <property type="nucleotide sequence ID" value="NZ_CBCSGE010000012.1"/>
</dbReference>
<feature type="domain" description="Amine oxidase" evidence="2">
    <location>
        <begin position="103"/>
        <end position="348"/>
    </location>
</feature>
<organism evidence="3 4">
    <name type="scientific">Flavobacterium jumunjinense</name>
    <dbReference type="NCBI Taxonomy" id="998845"/>
    <lineage>
        <taxon>Bacteria</taxon>
        <taxon>Pseudomonadati</taxon>
        <taxon>Bacteroidota</taxon>
        <taxon>Flavobacteriia</taxon>
        <taxon>Flavobacteriales</taxon>
        <taxon>Flavobacteriaceae</taxon>
        <taxon>Flavobacterium</taxon>
    </lineage>
</organism>
<dbReference type="Gene3D" id="3.50.50.60">
    <property type="entry name" value="FAD/NAD(P)-binding domain"/>
    <property type="match status" value="2"/>
</dbReference>
<comment type="caution">
    <text evidence="3">The sequence shown here is derived from an EMBL/GenBank/DDBJ whole genome shotgun (WGS) entry which is preliminary data.</text>
</comment>
<dbReference type="SUPFAM" id="SSF54373">
    <property type="entry name" value="FAD-linked reductases, C-terminal domain"/>
    <property type="match status" value="1"/>
</dbReference>
<feature type="domain" description="Amine oxidase" evidence="2">
    <location>
        <begin position="12"/>
        <end position="83"/>
    </location>
</feature>
<dbReference type="SUPFAM" id="SSF51905">
    <property type="entry name" value="FAD/NAD(P)-binding domain"/>
    <property type="match status" value="1"/>
</dbReference>
<dbReference type="PANTHER" id="PTHR43563:SF1">
    <property type="entry name" value="AMINE OXIDASE [FLAVIN-CONTAINING] B"/>
    <property type="match status" value="1"/>
</dbReference>
<dbReference type="InterPro" id="IPR050703">
    <property type="entry name" value="Flavin_MAO"/>
</dbReference>
<comment type="similarity">
    <text evidence="1">Belongs to the flavin monoamine oxidase family.</text>
</comment>
<dbReference type="Proteomes" id="UP001589607">
    <property type="component" value="Unassembled WGS sequence"/>
</dbReference>
<dbReference type="InterPro" id="IPR036188">
    <property type="entry name" value="FAD/NAD-bd_sf"/>
</dbReference>
<dbReference type="PANTHER" id="PTHR43563">
    <property type="entry name" value="AMINE OXIDASE"/>
    <property type="match status" value="1"/>
</dbReference>
<dbReference type="EMBL" id="JBHMEY010000096">
    <property type="protein sequence ID" value="MFB9098919.1"/>
    <property type="molecule type" value="Genomic_DNA"/>
</dbReference>
<name>A0ABV5GU47_9FLAO</name>
<evidence type="ECO:0000313" key="3">
    <source>
        <dbReference type="EMBL" id="MFB9098919.1"/>
    </source>
</evidence>
<dbReference type="InterPro" id="IPR002937">
    <property type="entry name" value="Amino_oxidase"/>
</dbReference>
<protein>
    <submittedName>
        <fullName evidence="3">Flavin monoamine oxidase family protein</fullName>
    </submittedName>
</protein>
<accession>A0ABV5GU47</accession>
<dbReference type="Pfam" id="PF01593">
    <property type="entry name" value="Amino_oxidase"/>
    <property type="match status" value="2"/>
</dbReference>
<sequence>MNKKIVIIGAGLSGLLTAYRLLNKGFDIEIIEARNRIGGRIHTLQSGETNVDMGATWFNEIHKNLSALLGEFQIEFFEQSMKGSSFFEPFSATPAQVIEIPENSPSYRIVGGTSQLVEQIKNRLKTVKISLSETVREIDFTNDKAIVVTNKQIINANFVISTIPQSLLVSKVKFIPNLPQELINIAKNTHTWMQDSIKIALVYKIQFWKVKGISGTVFSNVGPITELYDHSNYNLNGFALCGFANGEMVRYSKAERKTKILLQLEKIFGKEALDYSDYHETIWSEEEYTKNASQEGFVFPHQNNGHPIFRENYYNDRLFLSGTETASEFPGYMEGAIIAANHVASVILNF</sequence>
<evidence type="ECO:0000256" key="1">
    <source>
        <dbReference type="ARBA" id="ARBA00005995"/>
    </source>
</evidence>
<proteinExistence type="inferred from homology"/>
<keyword evidence="4" id="KW-1185">Reference proteome</keyword>
<evidence type="ECO:0000313" key="4">
    <source>
        <dbReference type="Proteomes" id="UP001589607"/>
    </source>
</evidence>
<reference evidence="3 4" key="1">
    <citation type="submission" date="2024-09" db="EMBL/GenBank/DDBJ databases">
        <authorList>
            <person name="Sun Q."/>
            <person name="Mori K."/>
        </authorList>
    </citation>
    <scope>NUCLEOTIDE SEQUENCE [LARGE SCALE GENOMIC DNA]</scope>
    <source>
        <strain evidence="3 4">CECT 7955</strain>
    </source>
</reference>
<gene>
    <name evidence="3" type="ORF">ACFFVF_20620</name>
</gene>